<organism evidence="1 2">
    <name type="scientific">Romanomermis culicivorax</name>
    <name type="common">Nematode worm</name>
    <dbReference type="NCBI Taxonomy" id="13658"/>
    <lineage>
        <taxon>Eukaryota</taxon>
        <taxon>Metazoa</taxon>
        <taxon>Ecdysozoa</taxon>
        <taxon>Nematoda</taxon>
        <taxon>Enoplea</taxon>
        <taxon>Dorylaimia</taxon>
        <taxon>Mermithida</taxon>
        <taxon>Mermithoidea</taxon>
        <taxon>Mermithidae</taxon>
        <taxon>Romanomermis</taxon>
    </lineage>
</organism>
<evidence type="ECO:0000313" key="1">
    <source>
        <dbReference type="Proteomes" id="UP000887565"/>
    </source>
</evidence>
<evidence type="ECO:0000313" key="2">
    <source>
        <dbReference type="WBParaSite" id="nRc.2.0.1.t22521-RA"/>
    </source>
</evidence>
<name>A0A915JA12_ROMCU</name>
<dbReference type="Proteomes" id="UP000887565">
    <property type="component" value="Unplaced"/>
</dbReference>
<keyword evidence="1" id="KW-1185">Reference proteome</keyword>
<accession>A0A915JA12</accession>
<dbReference type="AlphaFoldDB" id="A0A915JA12"/>
<protein>
    <submittedName>
        <fullName evidence="2">Uncharacterized protein</fullName>
    </submittedName>
</protein>
<dbReference type="WBParaSite" id="nRc.2.0.1.t22521-RA">
    <property type="protein sequence ID" value="nRc.2.0.1.t22521-RA"/>
    <property type="gene ID" value="nRc.2.0.1.g22521"/>
</dbReference>
<sequence length="99" mass="11548">MNIQQIARNTLQQEGQVCQLRLGSVLEAWGIDGIGKFDTYCSTVEEWRQFLKSTYPDINVASYPFCNTHNMIYKEEIDYCAGYRTCKLFPRRQARELLA</sequence>
<reference evidence="2" key="1">
    <citation type="submission" date="2022-11" db="UniProtKB">
        <authorList>
            <consortium name="WormBaseParasite"/>
        </authorList>
    </citation>
    <scope>IDENTIFICATION</scope>
</reference>
<proteinExistence type="predicted"/>